<protein>
    <recommendedName>
        <fullName evidence="4 13">NADH-ubiquinone oxidoreductase chain 1</fullName>
        <ecNumber evidence="13">7.1.1.2</ecNumber>
    </recommendedName>
</protein>
<evidence type="ECO:0000256" key="8">
    <source>
        <dbReference type="ARBA" id="ARBA00022989"/>
    </source>
</evidence>
<dbReference type="PROSITE" id="PS00668">
    <property type="entry name" value="COMPLEX1_ND1_2"/>
    <property type="match status" value="1"/>
</dbReference>
<keyword evidence="8 14" id="KW-1133">Transmembrane helix</keyword>
<comment type="catalytic activity">
    <reaction evidence="13">
        <text>a ubiquinone + NADH + 5 H(+)(in) = a ubiquinol + NAD(+) + 4 H(+)(out)</text>
        <dbReference type="Rhea" id="RHEA:29091"/>
        <dbReference type="Rhea" id="RHEA-COMP:9565"/>
        <dbReference type="Rhea" id="RHEA-COMP:9566"/>
        <dbReference type="ChEBI" id="CHEBI:15378"/>
        <dbReference type="ChEBI" id="CHEBI:16389"/>
        <dbReference type="ChEBI" id="CHEBI:17976"/>
        <dbReference type="ChEBI" id="CHEBI:57540"/>
        <dbReference type="ChEBI" id="CHEBI:57945"/>
        <dbReference type="EC" id="7.1.1.2"/>
    </reaction>
</comment>
<feature type="transmembrane region" description="Helical" evidence="14">
    <location>
        <begin position="102"/>
        <end position="126"/>
    </location>
</feature>
<dbReference type="Pfam" id="PF00146">
    <property type="entry name" value="NADHdh"/>
    <property type="match status" value="1"/>
</dbReference>
<evidence type="ECO:0000256" key="1">
    <source>
        <dbReference type="ARBA" id="ARBA00003257"/>
    </source>
</evidence>
<name>A0A7L9QCZ1_9ORTH</name>
<keyword evidence="6 12" id="KW-0812">Transmembrane</keyword>
<feature type="transmembrane region" description="Helical" evidence="14">
    <location>
        <begin position="256"/>
        <end position="273"/>
    </location>
</feature>
<evidence type="ECO:0000313" key="15">
    <source>
        <dbReference type="EMBL" id="QOL00854.1"/>
    </source>
</evidence>
<evidence type="ECO:0000256" key="5">
    <source>
        <dbReference type="ARBA" id="ARBA00022448"/>
    </source>
</evidence>
<accession>A0A7L9QCZ1</accession>
<comment type="function">
    <text evidence="1">Core subunit of the mitochondrial membrane respiratory chain NADH dehydrogenase (Complex I) that is believed to belong to the minimal assembly required for catalysis. Complex I functions in the transfer of electrons from NADH to the respiratory chain. The immediate electron acceptor for the enzyme is believed to be ubiquinone.</text>
</comment>
<keyword evidence="11 14" id="KW-0472">Membrane</keyword>
<evidence type="ECO:0000256" key="13">
    <source>
        <dbReference type="RuleBase" id="RU000473"/>
    </source>
</evidence>
<evidence type="ECO:0000256" key="6">
    <source>
        <dbReference type="ARBA" id="ARBA00022692"/>
    </source>
</evidence>
<evidence type="ECO:0000256" key="4">
    <source>
        <dbReference type="ARBA" id="ARBA00021009"/>
    </source>
</evidence>
<dbReference type="PANTHER" id="PTHR11432">
    <property type="entry name" value="NADH DEHYDROGENASE SUBUNIT 1"/>
    <property type="match status" value="1"/>
</dbReference>
<evidence type="ECO:0000256" key="12">
    <source>
        <dbReference type="RuleBase" id="RU000471"/>
    </source>
</evidence>
<keyword evidence="7" id="KW-0999">Mitochondrion inner membrane</keyword>
<dbReference type="AlphaFoldDB" id="A0A7L9QCZ1"/>
<dbReference type="InterPro" id="IPR001694">
    <property type="entry name" value="NADH_UbQ_OxRdtase_su1/FPO"/>
</dbReference>
<evidence type="ECO:0000256" key="11">
    <source>
        <dbReference type="ARBA" id="ARBA00023136"/>
    </source>
</evidence>
<organism evidence="15">
    <name type="scientific">Phyllomimus sinicus</name>
    <dbReference type="NCBI Taxonomy" id="948398"/>
    <lineage>
        <taxon>Eukaryota</taxon>
        <taxon>Metazoa</taxon>
        <taxon>Ecdysozoa</taxon>
        <taxon>Arthropoda</taxon>
        <taxon>Hexapoda</taxon>
        <taxon>Insecta</taxon>
        <taxon>Pterygota</taxon>
        <taxon>Neoptera</taxon>
        <taxon>Polyneoptera</taxon>
        <taxon>Orthoptera</taxon>
        <taxon>Ensifera</taxon>
        <taxon>Tettigoniidea</taxon>
        <taxon>Tettigonioidea</taxon>
        <taxon>Tettigoniidae</taxon>
        <taxon>Pseudophyllinae</taxon>
        <taxon>Phyllomimus</taxon>
    </lineage>
</organism>
<keyword evidence="10 13" id="KW-0496">Mitochondrion</keyword>
<feature type="transmembrane region" description="Helical" evidence="14">
    <location>
        <begin position="75"/>
        <end position="96"/>
    </location>
</feature>
<comment type="similarity">
    <text evidence="3 12">Belongs to the complex I subunit 1 family.</text>
</comment>
<evidence type="ECO:0000256" key="14">
    <source>
        <dbReference type="SAM" id="Phobius"/>
    </source>
</evidence>
<proteinExistence type="inferred from homology"/>
<evidence type="ECO:0000256" key="9">
    <source>
        <dbReference type="ARBA" id="ARBA00023075"/>
    </source>
</evidence>
<feature type="transmembrane region" description="Helical" evidence="14">
    <location>
        <begin position="177"/>
        <end position="198"/>
    </location>
</feature>
<feature type="transmembrane region" description="Helical" evidence="14">
    <location>
        <begin position="293"/>
        <end position="314"/>
    </location>
</feature>
<gene>
    <name evidence="15" type="primary">ND1</name>
</gene>
<dbReference type="EMBL" id="MK903581">
    <property type="protein sequence ID" value="QOL00854.1"/>
    <property type="molecule type" value="Genomic_DNA"/>
</dbReference>
<dbReference type="GO" id="GO:0008137">
    <property type="term" value="F:NADH dehydrogenase (ubiquinone) activity"/>
    <property type="evidence" value="ECO:0007669"/>
    <property type="project" value="UniProtKB-EC"/>
</dbReference>
<feature type="transmembrane region" description="Helical" evidence="14">
    <location>
        <begin position="227"/>
        <end position="250"/>
    </location>
</feature>
<dbReference type="GO" id="GO:0005743">
    <property type="term" value="C:mitochondrial inner membrane"/>
    <property type="evidence" value="ECO:0007669"/>
    <property type="project" value="UniProtKB-SubCell"/>
</dbReference>
<dbReference type="PANTHER" id="PTHR11432:SF3">
    <property type="entry name" value="NADH-UBIQUINONE OXIDOREDUCTASE CHAIN 1"/>
    <property type="match status" value="1"/>
</dbReference>
<feature type="transmembrane region" description="Helical" evidence="14">
    <location>
        <begin position="6"/>
        <end position="30"/>
    </location>
</feature>
<sequence>MMLFNSIFVIIGVLIMLISVLVGMAFLTLLERKVLGYMQIRKGPNKVGLMGLPQPLADALKLYTKEQSGPETSNYWLYYVCPVLNMMLSLLVWLIYPMVFGLLNFNLGLLFFLCCTSMGVYGIMFAGWSSNSKYALLGGLRSVAQTISYEVSMAIVMLGVVFLAGGYDLVMLIDMQYYLWFILLMMPLVLVWFASCLAETNRAPFDFAEGESELVSGFNVEYSSGNFALIFMAEYTSILFMSMLTCMMFFGGDIYSGWFSIKVAMLSFLFIWVRGTVPRFRYDKLMYLAWKMYLPVSLNYLMFFVGVGVLMFSVEF</sequence>
<reference evidence="15" key="1">
    <citation type="journal article" date="2020" name="Mol. Phylogenet. Evol.">
        <title>Evolutionary rates of and selective constraints on the mitochondrial genomes of Orthoptera insects with different wing types.</title>
        <authorList>
            <person name="Chang H."/>
            <person name="Qiu Z."/>
            <person name="Yuan H."/>
            <person name="Wang X."/>
            <person name="Li X."/>
            <person name="Sun H."/>
            <person name="Guo X."/>
            <person name="Lu Y."/>
            <person name="Feng X."/>
            <person name="Majid M."/>
            <person name="Huang Y."/>
        </authorList>
    </citation>
    <scope>NUCLEOTIDE SEQUENCE</scope>
</reference>
<keyword evidence="12" id="KW-0520">NAD</keyword>
<feature type="transmembrane region" description="Helical" evidence="14">
    <location>
        <begin position="147"/>
        <end position="165"/>
    </location>
</feature>
<evidence type="ECO:0000256" key="7">
    <source>
        <dbReference type="ARBA" id="ARBA00022792"/>
    </source>
</evidence>
<dbReference type="HAMAP" id="MF_01350">
    <property type="entry name" value="NDH1_NuoH"/>
    <property type="match status" value="1"/>
</dbReference>
<evidence type="ECO:0000256" key="2">
    <source>
        <dbReference type="ARBA" id="ARBA00004448"/>
    </source>
</evidence>
<evidence type="ECO:0000256" key="10">
    <source>
        <dbReference type="ARBA" id="ARBA00023128"/>
    </source>
</evidence>
<comment type="subcellular location">
    <subcellularLocation>
        <location evidence="2 12">Mitochondrion inner membrane</location>
        <topology evidence="2 12">Multi-pass membrane protein</topology>
    </subcellularLocation>
</comment>
<dbReference type="EC" id="7.1.1.2" evidence="13"/>
<dbReference type="GO" id="GO:0009060">
    <property type="term" value="P:aerobic respiration"/>
    <property type="evidence" value="ECO:0007669"/>
    <property type="project" value="TreeGrafter"/>
</dbReference>
<keyword evidence="9 13" id="KW-0830">Ubiquinone</keyword>
<geneLocation type="mitochondrion" evidence="15"/>
<evidence type="ECO:0000256" key="3">
    <source>
        <dbReference type="ARBA" id="ARBA00010535"/>
    </source>
</evidence>
<dbReference type="GO" id="GO:0003954">
    <property type="term" value="F:NADH dehydrogenase activity"/>
    <property type="evidence" value="ECO:0007669"/>
    <property type="project" value="TreeGrafter"/>
</dbReference>
<dbReference type="InterPro" id="IPR018086">
    <property type="entry name" value="NADH_UbQ_OxRdtase_su1_CS"/>
</dbReference>
<keyword evidence="5" id="KW-0813">Transport</keyword>
<dbReference type="PROSITE" id="PS00667">
    <property type="entry name" value="COMPLEX1_ND1_1"/>
    <property type="match status" value="1"/>
</dbReference>